<accession>A0ACC3AQW0</accession>
<name>A0ACC3AQW0_9EURO</name>
<gene>
    <name evidence="1" type="ORF">N8T08_010941</name>
</gene>
<keyword evidence="2" id="KW-1185">Reference proteome</keyword>
<organism evidence="1 2">
    <name type="scientific">Aspergillus melleus</name>
    <dbReference type="NCBI Taxonomy" id="138277"/>
    <lineage>
        <taxon>Eukaryota</taxon>
        <taxon>Fungi</taxon>
        <taxon>Dikarya</taxon>
        <taxon>Ascomycota</taxon>
        <taxon>Pezizomycotina</taxon>
        <taxon>Eurotiomycetes</taxon>
        <taxon>Eurotiomycetidae</taxon>
        <taxon>Eurotiales</taxon>
        <taxon>Aspergillaceae</taxon>
        <taxon>Aspergillus</taxon>
        <taxon>Aspergillus subgen. Circumdati</taxon>
    </lineage>
</organism>
<comment type="caution">
    <text evidence="1">The sequence shown here is derived from an EMBL/GenBank/DDBJ whole genome shotgun (WGS) entry which is preliminary data.</text>
</comment>
<sequence>MSFQTHHRPIAYSSPLIPPLSDIIGLEPEIDRRCAGIAPSQGRRCRTHTNQHGRSSAMMLLHQGTKDLRVGRSIDPLLTELGPHVLCWRHKDQASGLEKGWSEKVRAYLGERGAVAAASTSSRRSTASTRQARPAGSARRAEPARFEPARVAPESAGGDTSIDDLTILIVQAIQNNIDLRRRVEEARGDQYRSVTAASSSPRQQENSRSSANTVVNSASARGSTSSGNTSTSRGERVYTTARRPSTETVSSSEIARTVPRSMQAQGQAPVSRARAPASVSSRSQSQSQSQETRPATSDTATRGARSAEDQVCRDDTPQVQRREVEGECGICLCELRVPQHDGDADDEEESDHSDDEDHDDGYDQDDDDDDDDDNNEHQNDELVWCKARCGVNFHKPCIDQWLEVAGAPTCPACRSIWSGSMRNARGSLSNFDTTQWL</sequence>
<reference evidence="1 2" key="1">
    <citation type="journal article" date="2023" name="ACS Omega">
        <title>Identification of the Neoaspergillic Acid Biosynthesis Gene Cluster by Establishing an In Vitro CRISPR-Ribonucleoprotein Genetic System in Aspergillus melleus.</title>
        <authorList>
            <person name="Yuan B."/>
            <person name="Grau M.F."/>
            <person name="Murata R.M."/>
            <person name="Torok T."/>
            <person name="Venkateswaran K."/>
            <person name="Stajich J.E."/>
            <person name="Wang C.C.C."/>
        </authorList>
    </citation>
    <scope>NUCLEOTIDE SEQUENCE [LARGE SCALE GENOMIC DNA]</scope>
    <source>
        <strain evidence="1 2">IMV 1140</strain>
    </source>
</reference>
<proteinExistence type="predicted"/>
<evidence type="ECO:0000313" key="1">
    <source>
        <dbReference type="EMBL" id="KAK1140032.1"/>
    </source>
</evidence>
<dbReference type="EMBL" id="JAOPJF010000092">
    <property type="protein sequence ID" value="KAK1140032.1"/>
    <property type="molecule type" value="Genomic_DNA"/>
</dbReference>
<protein>
    <submittedName>
        <fullName evidence="1">Uncharacterized protein</fullName>
    </submittedName>
</protein>
<dbReference type="Proteomes" id="UP001177260">
    <property type="component" value="Unassembled WGS sequence"/>
</dbReference>
<evidence type="ECO:0000313" key="2">
    <source>
        <dbReference type="Proteomes" id="UP001177260"/>
    </source>
</evidence>